<keyword evidence="6" id="KW-1185">Reference proteome</keyword>
<dbReference type="PANTHER" id="PTHR10890:SF26">
    <property type="entry name" value="CYSTEINE--TRNA LIGASE 1, CYTOPLASMIC-RELATED"/>
    <property type="match status" value="1"/>
</dbReference>
<dbReference type="AlphaFoldDB" id="A0AA41S552"/>
<evidence type="ECO:0000256" key="3">
    <source>
        <dbReference type="ARBA" id="ARBA00022840"/>
    </source>
</evidence>
<evidence type="ECO:0000256" key="2">
    <source>
        <dbReference type="ARBA" id="ARBA00022741"/>
    </source>
</evidence>
<dbReference type="PRINTS" id="PR00983">
    <property type="entry name" value="TRNASYNTHCYS"/>
</dbReference>
<proteinExistence type="predicted"/>
<sequence length="133" mass="15675">MEIREFKIYNSMTKQKEVFIPKEPGKVGMYVCGVTAYDLSHIGHARCYIAFDVLYRFLRYLGYKVTYVRNFTDVDDKIINRAKEVGEDPLDLSKRFCDEYLRDMTDLNVLVPTEQPRVSENMDEIIKMIDEVL</sequence>
<dbReference type="GO" id="GO:0006423">
    <property type="term" value="P:cysteinyl-tRNA aminoacylation"/>
    <property type="evidence" value="ECO:0007669"/>
    <property type="project" value="TreeGrafter"/>
</dbReference>
<evidence type="ECO:0000313" key="5">
    <source>
        <dbReference type="EMBL" id="MCL7030402.1"/>
    </source>
</evidence>
<keyword evidence="1" id="KW-0436">Ligase</keyword>
<dbReference type="SUPFAM" id="SSF52374">
    <property type="entry name" value="Nucleotidylyl transferase"/>
    <property type="match status" value="1"/>
</dbReference>
<dbReference type="PANTHER" id="PTHR10890">
    <property type="entry name" value="CYSTEINYL-TRNA SYNTHETASE"/>
    <property type="match status" value="1"/>
</dbReference>
<dbReference type="GO" id="GO:0004817">
    <property type="term" value="F:cysteine-tRNA ligase activity"/>
    <property type="evidence" value="ECO:0007669"/>
    <property type="project" value="TreeGrafter"/>
</dbReference>
<evidence type="ECO:0000313" key="6">
    <source>
        <dbReference type="Proteomes" id="UP001177140"/>
    </source>
</evidence>
<dbReference type="Pfam" id="PF01406">
    <property type="entry name" value="tRNA-synt_1e"/>
    <property type="match status" value="1"/>
</dbReference>
<comment type="caution">
    <text evidence="5">The sequence shown here is derived from an EMBL/GenBank/DDBJ whole genome shotgun (WGS) entry which is preliminary data.</text>
</comment>
<keyword evidence="2" id="KW-0547">Nucleotide-binding</keyword>
<dbReference type="InterPro" id="IPR032678">
    <property type="entry name" value="tRNA-synt_1_cat_dom"/>
</dbReference>
<organism evidence="5 6">
    <name type="scientific">Papaver nudicaule</name>
    <name type="common">Iceland poppy</name>
    <dbReference type="NCBI Taxonomy" id="74823"/>
    <lineage>
        <taxon>Eukaryota</taxon>
        <taxon>Viridiplantae</taxon>
        <taxon>Streptophyta</taxon>
        <taxon>Embryophyta</taxon>
        <taxon>Tracheophyta</taxon>
        <taxon>Spermatophyta</taxon>
        <taxon>Magnoliopsida</taxon>
        <taxon>Ranunculales</taxon>
        <taxon>Papaveraceae</taxon>
        <taxon>Papaveroideae</taxon>
        <taxon>Papaver</taxon>
    </lineage>
</organism>
<accession>A0AA41S552</accession>
<dbReference type="InterPro" id="IPR014729">
    <property type="entry name" value="Rossmann-like_a/b/a_fold"/>
</dbReference>
<dbReference type="GO" id="GO:0005737">
    <property type="term" value="C:cytoplasm"/>
    <property type="evidence" value="ECO:0007669"/>
    <property type="project" value="TreeGrafter"/>
</dbReference>
<dbReference type="GO" id="GO:0005524">
    <property type="term" value="F:ATP binding"/>
    <property type="evidence" value="ECO:0007669"/>
    <property type="project" value="UniProtKB-KW"/>
</dbReference>
<dbReference type="InterPro" id="IPR024909">
    <property type="entry name" value="Cys-tRNA/MSH_ligase"/>
</dbReference>
<reference evidence="5" key="1">
    <citation type="submission" date="2022-03" db="EMBL/GenBank/DDBJ databases">
        <title>A functionally conserved STORR gene fusion in Papaver species that diverged 16.8 million years ago.</title>
        <authorList>
            <person name="Catania T."/>
        </authorList>
    </citation>
    <scope>NUCLEOTIDE SEQUENCE</scope>
    <source>
        <strain evidence="5">S-191538</strain>
    </source>
</reference>
<gene>
    <name evidence="5" type="ORF">MKW94_015263</name>
</gene>
<feature type="domain" description="tRNA synthetases class I catalytic" evidence="4">
    <location>
        <begin position="21"/>
        <end position="132"/>
    </location>
</feature>
<evidence type="ECO:0000256" key="1">
    <source>
        <dbReference type="ARBA" id="ARBA00022598"/>
    </source>
</evidence>
<protein>
    <recommendedName>
        <fullName evidence="4">tRNA synthetases class I catalytic domain-containing protein</fullName>
    </recommendedName>
</protein>
<name>A0AA41S552_PAPNU</name>
<evidence type="ECO:0000259" key="4">
    <source>
        <dbReference type="Pfam" id="PF01406"/>
    </source>
</evidence>
<dbReference type="Gene3D" id="3.40.50.620">
    <property type="entry name" value="HUPs"/>
    <property type="match status" value="1"/>
</dbReference>
<dbReference type="Proteomes" id="UP001177140">
    <property type="component" value="Unassembled WGS sequence"/>
</dbReference>
<dbReference type="EMBL" id="JAJJMA010101167">
    <property type="protein sequence ID" value="MCL7030402.1"/>
    <property type="molecule type" value="Genomic_DNA"/>
</dbReference>
<keyword evidence="3" id="KW-0067">ATP-binding</keyword>